<accession>A0A430AXW8</accession>
<feature type="binding site" evidence="9">
    <location>
        <begin position="41"/>
        <end position="42"/>
    </location>
    <ligand>
        <name>substrate</name>
    </ligand>
</feature>
<evidence type="ECO:0000256" key="5">
    <source>
        <dbReference type="ARBA" id="ARBA00022741"/>
    </source>
</evidence>
<feature type="site" description="Transition state stabilizer" evidence="9">
    <location>
        <position position="8"/>
    </location>
</feature>
<feature type="domain" description="Aspartate/glutamate/uridylate kinase" evidence="10">
    <location>
        <begin position="4"/>
        <end position="234"/>
    </location>
</feature>
<dbReference type="GO" id="GO:0005737">
    <property type="term" value="C:cytoplasm"/>
    <property type="evidence" value="ECO:0007669"/>
    <property type="project" value="UniProtKB-SubCell"/>
</dbReference>
<keyword evidence="3 9" id="KW-0028">Amino-acid biosynthesis</keyword>
<keyword evidence="12" id="KW-1185">Reference proteome</keyword>
<dbReference type="EC" id="2.7.2.8" evidence="9"/>
<dbReference type="PANTHER" id="PTHR23342">
    <property type="entry name" value="N-ACETYLGLUTAMATE SYNTHASE"/>
    <property type="match status" value="1"/>
</dbReference>
<keyword evidence="5 9" id="KW-0547">Nucleotide-binding</keyword>
<evidence type="ECO:0000256" key="3">
    <source>
        <dbReference type="ARBA" id="ARBA00022605"/>
    </source>
</evidence>
<keyword evidence="9" id="KW-0963">Cytoplasm</keyword>
<evidence type="ECO:0000313" key="12">
    <source>
        <dbReference type="Proteomes" id="UP000286773"/>
    </source>
</evidence>
<dbReference type="InterPro" id="IPR004662">
    <property type="entry name" value="AcgluKinase_fam"/>
</dbReference>
<name>A0A430AXW8_9ENTE</name>
<dbReference type="AlphaFoldDB" id="A0A430AXW8"/>
<evidence type="ECO:0000256" key="2">
    <source>
        <dbReference type="ARBA" id="ARBA00022571"/>
    </source>
</evidence>
<evidence type="ECO:0000313" key="11">
    <source>
        <dbReference type="EMBL" id="RSU12920.1"/>
    </source>
</evidence>
<keyword evidence="4 9" id="KW-0808">Transferase</keyword>
<comment type="catalytic activity">
    <reaction evidence="8 9">
        <text>N-acetyl-L-glutamate + ATP = N-acetyl-L-glutamyl 5-phosphate + ADP</text>
        <dbReference type="Rhea" id="RHEA:14629"/>
        <dbReference type="ChEBI" id="CHEBI:30616"/>
        <dbReference type="ChEBI" id="CHEBI:44337"/>
        <dbReference type="ChEBI" id="CHEBI:57936"/>
        <dbReference type="ChEBI" id="CHEBI:456216"/>
        <dbReference type="EC" id="2.7.2.8"/>
    </reaction>
</comment>
<comment type="pathway">
    <text evidence="1 9">Amino-acid biosynthesis; L-arginine biosynthesis; N(2)-acetyl-L-ornithine from L-glutamate: step 2/4.</text>
</comment>
<dbReference type="PIRSF" id="PIRSF000728">
    <property type="entry name" value="NAGK"/>
    <property type="match status" value="1"/>
</dbReference>
<dbReference type="RefSeq" id="WP_126813059.1">
    <property type="nucleotide sequence ID" value="NZ_NGKC01000004.1"/>
</dbReference>
<organism evidence="11 12">
    <name type="scientific">Vagococcus acidifermentans</name>
    <dbReference type="NCBI Taxonomy" id="564710"/>
    <lineage>
        <taxon>Bacteria</taxon>
        <taxon>Bacillati</taxon>
        <taxon>Bacillota</taxon>
        <taxon>Bacilli</taxon>
        <taxon>Lactobacillales</taxon>
        <taxon>Enterococcaceae</taxon>
        <taxon>Vagococcus</taxon>
    </lineage>
</organism>
<keyword evidence="2 9" id="KW-0055">Arginine biosynthesis</keyword>
<dbReference type="GO" id="GO:0005524">
    <property type="term" value="F:ATP binding"/>
    <property type="evidence" value="ECO:0007669"/>
    <property type="project" value="UniProtKB-UniRule"/>
</dbReference>
<feature type="site" description="Transition state stabilizer" evidence="9">
    <location>
        <position position="215"/>
    </location>
</feature>
<proteinExistence type="inferred from homology"/>
<sequence length="250" mass="27159">MTECIVVKLGGIAGKNLPHHFFQKIRYWKSQGKQVIVVHGGGNAVSRMMKKLNVQVQIVDGLRVTSKEVLAITKMVLIGHVQPDITNQFLEQGLAAVGLNAADQHCLIGDYVNKPVLGNVGSVSKVNVPFFENLLKEDIIPIVAPLALTEFNQWLNVNADDTACKIAESFKAESLYLMTDVPGIKVDGSWVSQLSLEEAAELKKHGVLTGGMIPKVEHAVCAVQKGVSHVHITDGLHEMGTIISRAEVRV</sequence>
<dbReference type="SUPFAM" id="SSF53633">
    <property type="entry name" value="Carbamate kinase-like"/>
    <property type="match status" value="1"/>
</dbReference>
<comment type="function">
    <text evidence="9">Catalyzes the ATP-dependent phosphorylation of N-acetyl-L-glutamate.</text>
</comment>
<dbReference type="Gene3D" id="3.40.1160.10">
    <property type="entry name" value="Acetylglutamate kinase-like"/>
    <property type="match status" value="1"/>
</dbReference>
<dbReference type="Proteomes" id="UP000286773">
    <property type="component" value="Unassembled WGS sequence"/>
</dbReference>
<comment type="similarity">
    <text evidence="9">Belongs to the acetylglutamate kinase family. ArgB subfamily.</text>
</comment>
<comment type="caution">
    <text evidence="11">The sequence shown here is derived from an EMBL/GenBank/DDBJ whole genome shotgun (WGS) entry which is preliminary data.</text>
</comment>
<evidence type="ECO:0000256" key="1">
    <source>
        <dbReference type="ARBA" id="ARBA00004828"/>
    </source>
</evidence>
<protein>
    <recommendedName>
        <fullName evidence="9">Acetylglutamate kinase</fullName>
        <ecNumber evidence="9">2.7.2.8</ecNumber>
    </recommendedName>
    <alternativeName>
        <fullName evidence="9">N-acetyl-L-glutamate 5-phosphotransferase</fullName>
    </alternativeName>
    <alternativeName>
        <fullName evidence="9">NAG kinase</fullName>
        <shortName evidence="9">NAGK</shortName>
    </alternativeName>
</protein>
<keyword evidence="6 9" id="KW-0418">Kinase</keyword>
<dbReference type="Pfam" id="PF00696">
    <property type="entry name" value="AA_kinase"/>
    <property type="match status" value="1"/>
</dbReference>
<comment type="subcellular location">
    <subcellularLocation>
        <location evidence="9">Cytoplasm</location>
    </subcellularLocation>
</comment>
<evidence type="ECO:0000256" key="4">
    <source>
        <dbReference type="ARBA" id="ARBA00022679"/>
    </source>
</evidence>
<dbReference type="PANTHER" id="PTHR23342:SF0">
    <property type="entry name" value="N-ACETYLGLUTAMATE SYNTHASE, MITOCHONDRIAL"/>
    <property type="match status" value="1"/>
</dbReference>
<dbReference type="UniPathway" id="UPA00068">
    <property type="reaction ID" value="UER00107"/>
</dbReference>
<feature type="binding site" evidence="9">
    <location>
        <position position="156"/>
    </location>
    <ligand>
        <name>substrate</name>
    </ligand>
</feature>
<dbReference type="GO" id="GO:0042450">
    <property type="term" value="P:L-arginine biosynthetic process via ornithine"/>
    <property type="evidence" value="ECO:0007669"/>
    <property type="project" value="UniProtKB-UniRule"/>
</dbReference>
<dbReference type="InterPro" id="IPR001048">
    <property type="entry name" value="Asp/Glu/Uridylate_kinase"/>
</dbReference>
<reference evidence="11 12" key="1">
    <citation type="submission" date="2017-05" db="EMBL/GenBank/DDBJ databases">
        <title>Vagococcus spp. assemblies.</title>
        <authorList>
            <person name="Gulvik C.A."/>
        </authorList>
    </citation>
    <scope>NUCLEOTIDE SEQUENCE [LARGE SCALE GENOMIC DNA]</scope>
    <source>
        <strain evidence="11 12">LMG 24798</strain>
    </source>
</reference>
<evidence type="ECO:0000256" key="8">
    <source>
        <dbReference type="ARBA" id="ARBA00048141"/>
    </source>
</evidence>
<keyword evidence="7 9" id="KW-0067">ATP-binding</keyword>
<dbReference type="NCBIfam" id="TIGR00761">
    <property type="entry name" value="argB"/>
    <property type="match status" value="1"/>
</dbReference>
<evidence type="ECO:0000256" key="9">
    <source>
        <dbReference type="HAMAP-Rule" id="MF_00082"/>
    </source>
</evidence>
<dbReference type="OrthoDB" id="9803155at2"/>
<dbReference type="HAMAP" id="MF_00082">
    <property type="entry name" value="ArgB"/>
    <property type="match status" value="1"/>
</dbReference>
<dbReference type="InterPro" id="IPR036393">
    <property type="entry name" value="AceGlu_kinase-like_sf"/>
</dbReference>
<evidence type="ECO:0000256" key="7">
    <source>
        <dbReference type="ARBA" id="ARBA00022840"/>
    </source>
</evidence>
<feature type="binding site" evidence="9">
    <location>
        <position position="63"/>
    </location>
    <ligand>
        <name>substrate</name>
    </ligand>
</feature>
<evidence type="ECO:0000256" key="6">
    <source>
        <dbReference type="ARBA" id="ARBA00022777"/>
    </source>
</evidence>
<evidence type="ECO:0000259" key="10">
    <source>
        <dbReference type="Pfam" id="PF00696"/>
    </source>
</evidence>
<dbReference type="EMBL" id="NGKC01000004">
    <property type="protein sequence ID" value="RSU12920.1"/>
    <property type="molecule type" value="Genomic_DNA"/>
</dbReference>
<gene>
    <name evidence="9" type="primary">argB</name>
    <name evidence="11" type="ORF">CBF27_05105</name>
</gene>
<dbReference type="InterPro" id="IPR037528">
    <property type="entry name" value="ArgB"/>
</dbReference>
<dbReference type="CDD" id="cd04238">
    <property type="entry name" value="AAK_NAGK-like"/>
    <property type="match status" value="1"/>
</dbReference>
<dbReference type="GO" id="GO:0003991">
    <property type="term" value="F:acetylglutamate kinase activity"/>
    <property type="evidence" value="ECO:0007669"/>
    <property type="project" value="UniProtKB-UniRule"/>
</dbReference>